<dbReference type="Pfam" id="PF00535">
    <property type="entry name" value="Glycos_transf_2"/>
    <property type="match status" value="1"/>
</dbReference>
<dbReference type="Gene3D" id="1.25.40.10">
    <property type="entry name" value="Tetratricopeptide repeat domain"/>
    <property type="match status" value="1"/>
</dbReference>
<evidence type="ECO:0000313" key="3">
    <source>
        <dbReference type="Proteomes" id="UP000199050"/>
    </source>
</evidence>
<dbReference type="EMBL" id="FNDX01000039">
    <property type="protein sequence ID" value="SDK35868.1"/>
    <property type="molecule type" value="Genomic_DNA"/>
</dbReference>
<dbReference type="PANTHER" id="PTHR43630:SF2">
    <property type="entry name" value="GLYCOSYLTRANSFERASE"/>
    <property type="match status" value="1"/>
</dbReference>
<protein>
    <submittedName>
        <fullName evidence="2">Glycosyl transferase family 2</fullName>
    </submittedName>
</protein>
<reference evidence="3" key="1">
    <citation type="submission" date="2016-10" db="EMBL/GenBank/DDBJ databases">
        <authorList>
            <person name="Varghese N."/>
            <person name="Submissions S."/>
        </authorList>
    </citation>
    <scope>NUCLEOTIDE SEQUENCE [LARGE SCALE GENOMIC DNA]</scope>
    <source>
        <strain evidence="3">CGMCC 1.11012</strain>
    </source>
</reference>
<dbReference type="InterPro" id="IPR001173">
    <property type="entry name" value="Glyco_trans_2-like"/>
</dbReference>
<dbReference type="STRING" id="1174501.SAMN05216192_13953"/>
<name>A0A1G9B8R9_9BACL</name>
<gene>
    <name evidence="2" type="ORF">SAMN05216192_13953</name>
</gene>
<dbReference type="AlphaFoldDB" id="A0A1G9B8R9"/>
<keyword evidence="3" id="KW-1185">Reference proteome</keyword>
<keyword evidence="2" id="KW-0808">Transferase</keyword>
<dbReference type="GO" id="GO:0016740">
    <property type="term" value="F:transferase activity"/>
    <property type="evidence" value="ECO:0007669"/>
    <property type="project" value="UniProtKB-KW"/>
</dbReference>
<dbReference type="SUPFAM" id="SSF53448">
    <property type="entry name" value="Nucleotide-diphospho-sugar transferases"/>
    <property type="match status" value="1"/>
</dbReference>
<dbReference type="CDD" id="cd02511">
    <property type="entry name" value="Beta4Glucosyltransferase"/>
    <property type="match status" value="1"/>
</dbReference>
<sequence length="385" mass="44082">MVDSTTGQEDMMIEISLCMIVRNEENSLPRCLSTVSAIADEIIIVDTGSTDGTKSAAMAFGAVLYDFTWIDDFSAARNFAFSKATKEYILWLDADDYLKEEDQQRFIRLKSNMPEGIDSVNMQYNLGFDAAGNVTASLRRNRLVRRSCNFKWIGPVHEYLEVYGPSLSSDVCITHEKDKAYTDRNLQIYQKRAAAGEQFTPRDQYYFANELRDHGRFEEASGYYEQFLDGGRGWVEDNIQACLKLAECRERLGEQGAVFAALCRTLQYDQPRAEFCCRLGAWHLDKGQLQTAAYWYELAVKLPRNGESMAIRNEAYSTWLPYLQLALCYDRLGQHEKANQYNETALLFHPTHPSMLYNRNYFQNLLGDRYIRLQSPEAEAGPASP</sequence>
<dbReference type="InterPro" id="IPR029044">
    <property type="entry name" value="Nucleotide-diphossugar_trans"/>
</dbReference>
<proteinExistence type="predicted"/>
<dbReference type="Proteomes" id="UP000199050">
    <property type="component" value="Unassembled WGS sequence"/>
</dbReference>
<dbReference type="PANTHER" id="PTHR43630">
    <property type="entry name" value="POLY-BETA-1,6-N-ACETYL-D-GLUCOSAMINE SYNTHASE"/>
    <property type="match status" value="1"/>
</dbReference>
<feature type="domain" description="Glycosyltransferase 2-like" evidence="1">
    <location>
        <begin position="16"/>
        <end position="117"/>
    </location>
</feature>
<dbReference type="SUPFAM" id="SSF48452">
    <property type="entry name" value="TPR-like"/>
    <property type="match status" value="1"/>
</dbReference>
<organism evidence="2 3">
    <name type="scientific">Paenibacillus typhae</name>
    <dbReference type="NCBI Taxonomy" id="1174501"/>
    <lineage>
        <taxon>Bacteria</taxon>
        <taxon>Bacillati</taxon>
        <taxon>Bacillota</taxon>
        <taxon>Bacilli</taxon>
        <taxon>Bacillales</taxon>
        <taxon>Paenibacillaceae</taxon>
        <taxon>Paenibacillus</taxon>
    </lineage>
</organism>
<evidence type="ECO:0000313" key="2">
    <source>
        <dbReference type="EMBL" id="SDK35868.1"/>
    </source>
</evidence>
<dbReference type="InterPro" id="IPR011990">
    <property type="entry name" value="TPR-like_helical_dom_sf"/>
</dbReference>
<accession>A0A1G9B8R9</accession>
<evidence type="ECO:0000259" key="1">
    <source>
        <dbReference type="Pfam" id="PF00535"/>
    </source>
</evidence>
<dbReference type="Gene3D" id="3.90.550.10">
    <property type="entry name" value="Spore Coat Polysaccharide Biosynthesis Protein SpsA, Chain A"/>
    <property type="match status" value="1"/>
</dbReference>
<dbReference type="RefSeq" id="WP_341833399.1">
    <property type="nucleotide sequence ID" value="NZ_CBCSKY010000040.1"/>
</dbReference>